<dbReference type="InterPro" id="IPR003607">
    <property type="entry name" value="HD/PDEase_dom"/>
</dbReference>
<dbReference type="SUPFAM" id="SSF109604">
    <property type="entry name" value="HD-domain/PDEase-like"/>
    <property type="match status" value="1"/>
</dbReference>
<dbReference type="InterPro" id="IPR006674">
    <property type="entry name" value="HD_domain"/>
</dbReference>
<dbReference type="Pfam" id="PF01966">
    <property type="entry name" value="HD"/>
    <property type="match status" value="1"/>
</dbReference>
<dbReference type="RefSeq" id="WP_051652170.1">
    <property type="nucleotide sequence ID" value="NZ_CABIWZ010000006.1"/>
</dbReference>
<feature type="domain" description="HD" evidence="1">
    <location>
        <begin position="50"/>
        <end position="177"/>
    </location>
</feature>
<accession>A0A173ZB91</accession>
<proteinExistence type="predicted"/>
<sequence>MLQQMYGRVRQFVRAVTQHMGEADHAFVRANLPAKALPLFYAMHPADQVHARNAAYTARALAERHGLPEEQRAFLIRCALLHDVGRRRGDLDILGKVFAVLMMHYLPHASERLMEHEGRLGHALYVYRHHPAIGAALLREIGMAEEARIIERHHMADDMADAAGDRQVLRLLREADARN</sequence>
<reference evidence="2 3" key="1">
    <citation type="submission" date="2015-09" db="EMBL/GenBank/DDBJ databases">
        <authorList>
            <consortium name="Pathogen Informatics"/>
        </authorList>
    </citation>
    <scope>NUCLEOTIDE SEQUENCE [LARGE SCALE GENOMIC DNA]</scope>
    <source>
        <strain evidence="2 3">2789STDY5608828</strain>
    </source>
</reference>
<dbReference type="Gene3D" id="1.10.3210.10">
    <property type="entry name" value="Hypothetical protein af1432"/>
    <property type="match status" value="1"/>
</dbReference>
<keyword evidence="3" id="KW-1185">Reference proteome</keyword>
<evidence type="ECO:0000259" key="1">
    <source>
        <dbReference type="Pfam" id="PF01966"/>
    </source>
</evidence>
<dbReference type="CDD" id="cd00077">
    <property type="entry name" value="HDc"/>
    <property type="match status" value="1"/>
</dbReference>
<dbReference type="Proteomes" id="UP000095546">
    <property type="component" value="Unassembled WGS sequence"/>
</dbReference>
<protein>
    <submittedName>
        <fullName evidence="2">Uncharacterized domain HDIG</fullName>
    </submittedName>
</protein>
<gene>
    <name evidence="2" type="ORF">ERS852385_01206</name>
</gene>
<organism evidence="2 3">
    <name type="scientific">Mitsuokella jalaludinii</name>
    <dbReference type="NCBI Taxonomy" id="187979"/>
    <lineage>
        <taxon>Bacteria</taxon>
        <taxon>Bacillati</taxon>
        <taxon>Bacillota</taxon>
        <taxon>Negativicutes</taxon>
        <taxon>Selenomonadales</taxon>
        <taxon>Selenomonadaceae</taxon>
        <taxon>Mitsuokella</taxon>
    </lineage>
</organism>
<dbReference type="AlphaFoldDB" id="A0A173ZB91"/>
<evidence type="ECO:0000313" key="3">
    <source>
        <dbReference type="Proteomes" id="UP000095546"/>
    </source>
</evidence>
<dbReference type="STRING" id="187979.ERS852385_01206"/>
<name>A0A173ZB91_9FIRM</name>
<dbReference type="eggNOG" id="COG2206">
    <property type="taxonomic scope" value="Bacteria"/>
</dbReference>
<dbReference type="EMBL" id="CYYU01000006">
    <property type="protein sequence ID" value="CUN72445.1"/>
    <property type="molecule type" value="Genomic_DNA"/>
</dbReference>
<evidence type="ECO:0000313" key="2">
    <source>
        <dbReference type="EMBL" id="CUN72445.1"/>
    </source>
</evidence>